<evidence type="ECO:0000313" key="1">
    <source>
        <dbReference type="EMBL" id="MCT7658115.1"/>
    </source>
</evidence>
<reference evidence="2" key="1">
    <citation type="submission" date="2023-07" db="EMBL/GenBank/DDBJ databases">
        <authorList>
            <person name="Deng Y."/>
            <person name="Zhang Y.-Q."/>
        </authorList>
    </citation>
    <scope>NUCLEOTIDE SEQUENCE [LARGE SCALE GENOMIC DNA]</scope>
    <source>
        <strain evidence="2">CPCC 205710</strain>
    </source>
</reference>
<dbReference type="NCBIfam" id="TIGR03931">
    <property type="entry name" value="T7SS_Rv3446c"/>
    <property type="match status" value="1"/>
</dbReference>
<gene>
    <name evidence="1" type="ORF">N4S67_06740</name>
</gene>
<dbReference type="RefSeq" id="WP_260992197.1">
    <property type="nucleotide sequence ID" value="NZ_JAODWD010000002.1"/>
</dbReference>
<name>A0ABT2M769_9MYCO</name>
<keyword evidence="2" id="KW-1185">Reference proteome</keyword>
<comment type="caution">
    <text evidence="1">The sequence shown here is derived from an EMBL/GenBank/DDBJ whole genome shotgun (WGS) entry which is preliminary data.</text>
</comment>
<dbReference type="Proteomes" id="UP001206639">
    <property type="component" value="Unassembled WGS sequence"/>
</dbReference>
<sequence>MTEAVVTVGPWTIAGPDSADPVMVSVALACIDDDLALLDDRPVAIDEVWQKVLGAVAGGGVDTLVLVCPAWWSSSRTERVQAAAGAVAQSVVVLKRAQVLRMGLAAHQAAIVEIAPEFTAVTRYSVSSFIAHSEGPDAVVAAVGAARAVVLDAPDCVVAAEALSAAVGDRLRSAGINVTLADTASVQRAAQTVRTHHHCDWAVAARRSRTTRHTAVLAGLVSAAALCGGFAVRSGEAPSLGTPMALLAEGRIGVMVPAEWTVERITSGPGSARIQLVSPNDPELALHITHANGVTQIDGTTTAQSLRASLDDEPEGVFVDFNPSDRRAGRDAVTYREVRNDRQVDWTVLTEDTVRIAVGCQSAPGREGRMREICDEAIRSSRVLR</sequence>
<protein>
    <submittedName>
        <fullName evidence="1">Type VII secretion-associated protein</fullName>
    </submittedName>
</protein>
<proteinExistence type="predicted"/>
<dbReference type="InterPro" id="IPR023840">
    <property type="entry name" value="T7SS_Rv3446c"/>
</dbReference>
<dbReference type="EMBL" id="JAODWD010000002">
    <property type="protein sequence ID" value="MCT7658115.1"/>
    <property type="molecule type" value="Genomic_DNA"/>
</dbReference>
<organism evidence="1 2">
    <name type="scientific">Mycobacterium deserti</name>
    <dbReference type="NCBI Taxonomy" id="2978347"/>
    <lineage>
        <taxon>Bacteria</taxon>
        <taxon>Bacillati</taxon>
        <taxon>Actinomycetota</taxon>
        <taxon>Actinomycetes</taxon>
        <taxon>Mycobacteriales</taxon>
        <taxon>Mycobacteriaceae</taxon>
        <taxon>Mycobacterium</taxon>
    </lineage>
</organism>
<accession>A0ABT2M769</accession>
<evidence type="ECO:0000313" key="2">
    <source>
        <dbReference type="Proteomes" id="UP001206639"/>
    </source>
</evidence>